<evidence type="ECO:0000256" key="1">
    <source>
        <dbReference type="ARBA" id="ARBA00022729"/>
    </source>
</evidence>
<evidence type="ECO:0000259" key="3">
    <source>
        <dbReference type="Pfam" id="PF00149"/>
    </source>
</evidence>
<keyword evidence="6" id="KW-1185">Reference proteome</keyword>
<dbReference type="PANTHER" id="PTHR45867:SF3">
    <property type="entry name" value="ACID PHOSPHATASE TYPE 7"/>
    <property type="match status" value="1"/>
</dbReference>
<dbReference type="SUPFAM" id="SSF56300">
    <property type="entry name" value="Metallo-dependent phosphatases"/>
    <property type="match status" value="1"/>
</dbReference>
<dbReference type="InterPro" id="IPR004843">
    <property type="entry name" value="Calcineurin-like_PHP"/>
</dbReference>
<evidence type="ECO:0000313" key="5">
    <source>
        <dbReference type="EMBL" id="QEG43182.1"/>
    </source>
</evidence>
<dbReference type="EMBL" id="CP042914">
    <property type="protein sequence ID" value="QEG43182.1"/>
    <property type="molecule type" value="Genomic_DNA"/>
</dbReference>
<feature type="domain" description="Purple acid phosphatase N-terminal" evidence="4">
    <location>
        <begin position="48"/>
        <end position="144"/>
    </location>
</feature>
<proteinExistence type="predicted"/>
<reference evidence="5 6" key="1">
    <citation type="submission" date="2019-08" db="EMBL/GenBank/DDBJ databases">
        <title>Deep-cultivation of Planctomycetes and their phenomic and genomic characterization uncovers novel biology.</title>
        <authorList>
            <person name="Wiegand S."/>
            <person name="Jogler M."/>
            <person name="Boedeker C."/>
            <person name="Pinto D."/>
            <person name="Vollmers J."/>
            <person name="Rivas-Marin E."/>
            <person name="Kohn T."/>
            <person name="Peeters S.H."/>
            <person name="Heuer A."/>
            <person name="Rast P."/>
            <person name="Oberbeckmann S."/>
            <person name="Bunk B."/>
            <person name="Jeske O."/>
            <person name="Meyerdierks A."/>
            <person name="Storesund J.E."/>
            <person name="Kallscheuer N."/>
            <person name="Luecker S."/>
            <person name="Lage O.M."/>
            <person name="Pohl T."/>
            <person name="Merkel B.J."/>
            <person name="Hornburger P."/>
            <person name="Mueller R.-W."/>
            <person name="Bruemmer F."/>
            <person name="Labrenz M."/>
            <person name="Spormann A.M."/>
            <person name="Op den Camp H."/>
            <person name="Overmann J."/>
            <person name="Amann R."/>
            <person name="Jetten M.S.M."/>
            <person name="Mascher T."/>
            <person name="Medema M.H."/>
            <person name="Devos D.P."/>
            <person name="Kaster A.-K."/>
            <person name="Ovreas L."/>
            <person name="Rohde M."/>
            <person name="Galperin M.Y."/>
            <person name="Jogler C."/>
        </authorList>
    </citation>
    <scope>NUCLEOTIDE SEQUENCE [LARGE SCALE GENOMIC DNA]</scope>
    <source>
        <strain evidence="5 6">UC8</strain>
    </source>
</reference>
<feature type="signal peptide" evidence="2">
    <location>
        <begin position="1"/>
        <end position="25"/>
    </location>
</feature>
<dbReference type="EC" id="3.1.3.1" evidence="5"/>
<keyword evidence="5" id="KW-0378">Hydrolase</keyword>
<dbReference type="GO" id="GO:0004035">
    <property type="term" value="F:alkaline phosphatase activity"/>
    <property type="evidence" value="ECO:0007669"/>
    <property type="project" value="UniProtKB-EC"/>
</dbReference>
<gene>
    <name evidence="5" type="primary">phoA_2</name>
    <name evidence="5" type="ORF">UC8_52270</name>
</gene>
<sequence length="453" mass="51374" precursor="true">MKYHSILFRSPLLMTCLLLAVPAAAHEGEHDHVVQVQADEMYRPTAMPDRIVLCWNNDPRTTQAVNWRTSQEVSKGLAEIAVAEAGPGFPEKARQVVATTEALTTDINKAHFHSVSFTDLTPGTRYAYRVGDGTNWSEWFQFSTADDSPQPFSFIYFGDAQNNVRSMWSRVIREAHRDLPKAAFFLHAGDLINRAEKDAEWGEWFGSGGWLNAMIPSVAVPGNHEQAKAEDGQRRLSHHWRPSFTFPENGPEGLEESCYTMVYQNLRIIALNSNERQAEQAAWLETVLQKNDSQWVACTFHHPIFSTGKDRDNPELRDLWKPLFDKYKVDIVLQGHDHTYGRTGFAVPDTIANVPTGVQAFEQRHGTVYVVSVSGPKMYNNNRLPFMKRLAEDTQLYQLIHIDGASLRFEARTAIGELYDAFELKKQPGQTNQLIELEPEVSENLREPAIEKS</sequence>
<protein>
    <submittedName>
        <fullName evidence="5">Alkaline phosphatase</fullName>
        <ecNumber evidence="5">3.1.3.1</ecNumber>
    </submittedName>
</protein>
<dbReference type="Pfam" id="PF00149">
    <property type="entry name" value="Metallophos"/>
    <property type="match status" value="1"/>
</dbReference>
<dbReference type="InterPro" id="IPR015914">
    <property type="entry name" value="PAPs_N"/>
</dbReference>
<accession>A0A5B9QYR5</accession>
<dbReference type="InterPro" id="IPR008963">
    <property type="entry name" value="Purple_acid_Pase-like_N"/>
</dbReference>
<dbReference type="Gene3D" id="3.60.21.10">
    <property type="match status" value="1"/>
</dbReference>
<dbReference type="KEGG" id="rul:UC8_52270"/>
<keyword evidence="1 2" id="KW-0732">Signal</keyword>
<evidence type="ECO:0000256" key="2">
    <source>
        <dbReference type="SAM" id="SignalP"/>
    </source>
</evidence>
<dbReference type="InterPro" id="IPR029052">
    <property type="entry name" value="Metallo-depent_PP-like"/>
</dbReference>
<name>A0A5B9QYR5_9BACT</name>
<feature type="domain" description="Calcineurin-like phosphoesterase" evidence="3">
    <location>
        <begin position="170"/>
        <end position="340"/>
    </location>
</feature>
<evidence type="ECO:0000313" key="6">
    <source>
        <dbReference type="Proteomes" id="UP000325286"/>
    </source>
</evidence>
<dbReference type="PANTHER" id="PTHR45867">
    <property type="entry name" value="PURPLE ACID PHOSPHATASE"/>
    <property type="match status" value="1"/>
</dbReference>
<feature type="chain" id="PRO_5022895660" evidence="2">
    <location>
        <begin position="26"/>
        <end position="453"/>
    </location>
</feature>
<dbReference type="SUPFAM" id="SSF49363">
    <property type="entry name" value="Purple acid phosphatase, N-terminal domain"/>
    <property type="match status" value="1"/>
</dbReference>
<dbReference type="Proteomes" id="UP000325286">
    <property type="component" value="Chromosome"/>
</dbReference>
<dbReference type="GO" id="GO:0003993">
    <property type="term" value="F:acid phosphatase activity"/>
    <property type="evidence" value="ECO:0007669"/>
    <property type="project" value="InterPro"/>
</dbReference>
<organism evidence="5 6">
    <name type="scientific">Roseimaritima ulvae</name>
    <dbReference type="NCBI Taxonomy" id="980254"/>
    <lineage>
        <taxon>Bacteria</taxon>
        <taxon>Pseudomonadati</taxon>
        <taxon>Planctomycetota</taxon>
        <taxon>Planctomycetia</taxon>
        <taxon>Pirellulales</taxon>
        <taxon>Pirellulaceae</taxon>
        <taxon>Roseimaritima</taxon>
    </lineage>
</organism>
<evidence type="ECO:0000259" key="4">
    <source>
        <dbReference type="Pfam" id="PF16656"/>
    </source>
</evidence>
<dbReference type="Pfam" id="PF16656">
    <property type="entry name" value="Pur_ac_phosph_N"/>
    <property type="match status" value="1"/>
</dbReference>
<dbReference type="AlphaFoldDB" id="A0A5B9QYR5"/>
<dbReference type="GO" id="GO:0046872">
    <property type="term" value="F:metal ion binding"/>
    <property type="evidence" value="ECO:0007669"/>
    <property type="project" value="InterPro"/>
</dbReference>
<dbReference type="Gene3D" id="2.60.40.380">
    <property type="entry name" value="Purple acid phosphatase-like, N-terminal"/>
    <property type="match status" value="1"/>
</dbReference>